<evidence type="ECO:0000313" key="7">
    <source>
        <dbReference type="Proteomes" id="UP000095727"/>
    </source>
</evidence>
<proteinExistence type="inferred from homology"/>
<dbReference type="InterPro" id="IPR006104">
    <property type="entry name" value="Glyco_hydro_2_N"/>
</dbReference>
<accession>A0A173TW59</accession>
<evidence type="ECO:0000313" key="6">
    <source>
        <dbReference type="EMBL" id="CUN05428.1"/>
    </source>
</evidence>
<dbReference type="Gene3D" id="2.60.120.260">
    <property type="entry name" value="Galactose-binding domain-like"/>
    <property type="match status" value="1"/>
</dbReference>
<evidence type="ECO:0000256" key="2">
    <source>
        <dbReference type="ARBA" id="ARBA00022801"/>
    </source>
</evidence>
<organism evidence="6 7">
    <name type="scientific">Coprococcus comes</name>
    <dbReference type="NCBI Taxonomy" id="410072"/>
    <lineage>
        <taxon>Bacteria</taxon>
        <taxon>Bacillati</taxon>
        <taxon>Bacillota</taxon>
        <taxon>Clostridia</taxon>
        <taxon>Lachnospirales</taxon>
        <taxon>Lachnospiraceae</taxon>
        <taxon>Coprococcus</taxon>
    </lineage>
</organism>
<evidence type="ECO:0000259" key="5">
    <source>
        <dbReference type="Pfam" id="PF02837"/>
    </source>
</evidence>
<dbReference type="GO" id="GO:0004565">
    <property type="term" value="F:beta-galactosidase activity"/>
    <property type="evidence" value="ECO:0007669"/>
    <property type="project" value="UniProtKB-EC"/>
</dbReference>
<dbReference type="Gene3D" id="2.60.40.10">
    <property type="entry name" value="Immunoglobulins"/>
    <property type="match status" value="1"/>
</dbReference>
<dbReference type="Gene3D" id="3.20.20.80">
    <property type="entry name" value="Glycosidases"/>
    <property type="match status" value="1"/>
</dbReference>
<keyword evidence="2 6" id="KW-0378">Hydrolase</keyword>
<dbReference type="EMBL" id="CYXR01000019">
    <property type="protein sequence ID" value="CUN05428.1"/>
    <property type="molecule type" value="Genomic_DNA"/>
</dbReference>
<comment type="similarity">
    <text evidence="1">Belongs to the glycosyl hydrolase 2 family.</text>
</comment>
<feature type="domain" description="Glycoside hydrolase family 2 catalytic" evidence="4">
    <location>
        <begin position="318"/>
        <end position="592"/>
    </location>
</feature>
<dbReference type="RefSeq" id="WP_055157641.1">
    <property type="nucleotide sequence ID" value="NZ_CYXR01000019.1"/>
</dbReference>
<evidence type="ECO:0000256" key="3">
    <source>
        <dbReference type="ARBA" id="ARBA00023295"/>
    </source>
</evidence>
<dbReference type="EC" id="3.2.1.23" evidence="6"/>
<protein>
    <submittedName>
        <fullName evidence="6">Beta-galactosidase large subunit</fullName>
        <ecNumber evidence="6">3.2.1.23</ecNumber>
    </submittedName>
</protein>
<dbReference type="InterPro" id="IPR051913">
    <property type="entry name" value="GH2_Domain-Containing"/>
</dbReference>
<dbReference type="InterPro" id="IPR006103">
    <property type="entry name" value="Glyco_hydro_2_cat"/>
</dbReference>
<name>A0A173TW59_9FIRM</name>
<dbReference type="Pfam" id="PF02836">
    <property type="entry name" value="Glyco_hydro_2_C"/>
    <property type="match status" value="1"/>
</dbReference>
<dbReference type="Proteomes" id="UP000095727">
    <property type="component" value="Unassembled WGS sequence"/>
</dbReference>
<dbReference type="SUPFAM" id="SSF49785">
    <property type="entry name" value="Galactose-binding domain-like"/>
    <property type="match status" value="1"/>
</dbReference>
<keyword evidence="3 6" id="KW-0326">Glycosidase</keyword>
<dbReference type="PANTHER" id="PTHR42732:SF2">
    <property type="entry name" value="BETA-MANNOSIDASE"/>
    <property type="match status" value="1"/>
</dbReference>
<dbReference type="Pfam" id="PF02837">
    <property type="entry name" value="Glyco_hydro_2_N"/>
    <property type="match status" value="1"/>
</dbReference>
<reference evidence="6 7" key="1">
    <citation type="submission" date="2015-09" db="EMBL/GenBank/DDBJ databases">
        <authorList>
            <consortium name="Pathogen Informatics"/>
        </authorList>
    </citation>
    <scope>NUCLEOTIDE SEQUENCE [LARGE SCALE GENOMIC DNA]</scope>
    <source>
        <strain evidence="6 7">2789STDY5834962</strain>
    </source>
</reference>
<dbReference type="AlphaFoldDB" id="A0A173TW59"/>
<dbReference type="SUPFAM" id="SSF49303">
    <property type="entry name" value="beta-Galactosidase/glucuronidase domain"/>
    <property type="match status" value="1"/>
</dbReference>
<dbReference type="InterPro" id="IPR036156">
    <property type="entry name" value="Beta-gal/glucu_dom_sf"/>
</dbReference>
<sequence>MNLLAALASVRIFPRKVSHQTLTTRWGKALDPQHILEEYPRPQMIRDQYINLNGEWNYTVLSEKNTITKEGTLLVPFSPEAPLSGAGFQLKPHEKMLCERLLSVKCLPSDGSRCILHFGAVDQYAKVLVNGKVVVSHIGGYLPFSADITDALQEGCNTLTVHIEDRSDTSYHSVGKQKLKRGGMFYTAQSGIWQTVWMEWVPAVYVKKLELTPLYEKETVHVSLLLNHPISGCSDAEAVVCHVRDMDGRLISKGICTNQSDSLCCYSCYCDVNNMHPWNPDDPYLYTIEIQAGEDKVTGYFAMRTFTIEPDKKGLPRFCLNHEPLFLNGVLDQGYWPDGLYTAPSDEALIYDIQTMKNLGFNMIRKHVKVETARWYYHCDRLGMIVWQDMVNGGTYNAPFMTWLPALFPKFKLHTSDRIHPLFGRKNVHGREEFIRECKETVTALKAFPCISTWVIFNEGWGQFDSKKLTALFRELDDTRLIDSASGWFDRRQGDFKSEHNYFAKQFVTPSDRAFVISEYGGYTCQVKGHTCSGKTYGYKICSSQEEFQAAYHKLMSEEIDPLKEQGLCGAVYTQLSDIEDEINGLMTYDREVCKL</sequence>
<dbReference type="InterPro" id="IPR017853">
    <property type="entry name" value="GH"/>
</dbReference>
<dbReference type="SUPFAM" id="SSF51445">
    <property type="entry name" value="(Trans)glycosidases"/>
    <property type="match status" value="1"/>
</dbReference>
<gene>
    <name evidence="6" type="primary">lacL</name>
    <name evidence="6" type="ORF">ERS852574_02397</name>
</gene>
<evidence type="ECO:0000259" key="4">
    <source>
        <dbReference type="Pfam" id="PF02836"/>
    </source>
</evidence>
<dbReference type="InterPro" id="IPR008979">
    <property type="entry name" value="Galactose-bd-like_sf"/>
</dbReference>
<evidence type="ECO:0000256" key="1">
    <source>
        <dbReference type="ARBA" id="ARBA00007401"/>
    </source>
</evidence>
<feature type="domain" description="Glycosyl hydrolases family 2 sugar binding" evidence="5">
    <location>
        <begin position="113"/>
        <end position="173"/>
    </location>
</feature>
<dbReference type="PANTHER" id="PTHR42732">
    <property type="entry name" value="BETA-GALACTOSIDASE"/>
    <property type="match status" value="1"/>
</dbReference>
<dbReference type="GO" id="GO:0005975">
    <property type="term" value="P:carbohydrate metabolic process"/>
    <property type="evidence" value="ECO:0007669"/>
    <property type="project" value="InterPro"/>
</dbReference>
<dbReference type="InterPro" id="IPR013783">
    <property type="entry name" value="Ig-like_fold"/>
</dbReference>